<reference evidence="2 3" key="1">
    <citation type="submission" date="2018-08" db="EMBL/GenBank/DDBJ databases">
        <authorList>
            <person name="Laetsch R D."/>
            <person name="Stevens L."/>
            <person name="Kumar S."/>
            <person name="Blaxter L. M."/>
        </authorList>
    </citation>
    <scope>NUCLEOTIDE SEQUENCE [LARGE SCALE GENOMIC DNA]</scope>
</reference>
<accession>A0A3P6SRE9</accession>
<dbReference type="InterPro" id="IPR019734">
    <property type="entry name" value="TPR_rpt"/>
</dbReference>
<dbReference type="PROSITE" id="PS50005">
    <property type="entry name" value="TPR"/>
    <property type="match status" value="1"/>
</dbReference>
<proteinExistence type="predicted"/>
<dbReference type="SUPFAM" id="SSF48452">
    <property type="entry name" value="TPR-like"/>
    <property type="match status" value="1"/>
</dbReference>
<dbReference type="OMA" id="YLRCAID"/>
<dbReference type="AlphaFoldDB" id="A0A3P6SRE9"/>
<evidence type="ECO:0000313" key="2">
    <source>
        <dbReference type="EMBL" id="VDK73739.1"/>
    </source>
</evidence>
<dbReference type="EMBL" id="UYRX01000098">
    <property type="protein sequence ID" value="VDK73739.1"/>
    <property type="molecule type" value="Genomic_DNA"/>
</dbReference>
<feature type="repeat" description="TPR" evidence="1">
    <location>
        <begin position="180"/>
        <end position="213"/>
    </location>
</feature>
<evidence type="ECO:0000256" key="1">
    <source>
        <dbReference type="PROSITE-ProRule" id="PRU00339"/>
    </source>
</evidence>
<evidence type="ECO:0000313" key="3">
    <source>
        <dbReference type="Proteomes" id="UP000277928"/>
    </source>
</evidence>
<name>A0A3P6SRE9_LITSI</name>
<organism evidence="2 3">
    <name type="scientific">Litomosoides sigmodontis</name>
    <name type="common">Filarial nematode worm</name>
    <dbReference type="NCBI Taxonomy" id="42156"/>
    <lineage>
        <taxon>Eukaryota</taxon>
        <taxon>Metazoa</taxon>
        <taxon>Ecdysozoa</taxon>
        <taxon>Nematoda</taxon>
        <taxon>Chromadorea</taxon>
        <taxon>Rhabditida</taxon>
        <taxon>Spirurina</taxon>
        <taxon>Spiruromorpha</taxon>
        <taxon>Filarioidea</taxon>
        <taxon>Onchocercidae</taxon>
        <taxon>Litomosoides</taxon>
    </lineage>
</organism>
<dbReference type="Proteomes" id="UP000277928">
    <property type="component" value="Unassembled WGS sequence"/>
</dbReference>
<keyword evidence="3" id="KW-1185">Reference proteome</keyword>
<protein>
    <submittedName>
        <fullName evidence="2">Uncharacterized protein</fullName>
    </submittedName>
</protein>
<dbReference type="InterPro" id="IPR011990">
    <property type="entry name" value="TPR-like_helical_dom_sf"/>
</dbReference>
<dbReference type="SMART" id="SM00028">
    <property type="entry name" value="TPR"/>
    <property type="match status" value="1"/>
</dbReference>
<keyword evidence="1" id="KW-0802">TPR repeat</keyword>
<gene>
    <name evidence="2" type="ORF">NLS_LOCUS2227</name>
</gene>
<dbReference type="OrthoDB" id="5789849at2759"/>
<sequence>MFSAEPSESFPMMARLWKYPLIKVCVAGAAGYLAVGLVDSVDSSPILDDDEKWRKYRSDFYEFYFKFAEFIGKRHYVEEQYRQNIPSGSYLRCAIDSLEKAHQIMRPDSDDGLRRRVLRKAHRYAIKATTAEEDDDLRAETHKWYGLIMLKRSKYGNKKKRLLKAISELEKALITDIADPQIWYYLGIAKYELGEYQQAVDCHLRAKKLEQSDCPQNLYHLGLAQKQLNTPKSRLDACNAFKEVLTKHCDSIADTVVRRGAMKELDECMECL</sequence>
<dbReference type="Gene3D" id="1.25.40.10">
    <property type="entry name" value="Tetratricopeptide repeat domain"/>
    <property type="match status" value="1"/>
</dbReference>